<protein>
    <recommendedName>
        <fullName evidence="2">Protein-glutamine gamma-glutamyltransferase-like C-terminal domain-containing protein</fullName>
    </recommendedName>
</protein>
<dbReference type="AlphaFoldDB" id="A0A916SJG0"/>
<evidence type="ECO:0000313" key="4">
    <source>
        <dbReference type="Proteomes" id="UP000606922"/>
    </source>
</evidence>
<feature type="transmembrane region" description="Helical" evidence="1">
    <location>
        <begin position="66"/>
        <end position="86"/>
    </location>
</feature>
<dbReference type="Proteomes" id="UP000606922">
    <property type="component" value="Unassembled WGS sequence"/>
</dbReference>
<comment type="caution">
    <text evidence="3">The sequence shown here is derived from an EMBL/GenBank/DDBJ whole genome shotgun (WGS) entry which is preliminary data.</text>
</comment>
<dbReference type="Pfam" id="PF13559">
    <property type="entry name" value="DUF4129"/>
    <property type="match status" value="1"/>
</dbReference>
<evidence type="ECO:0000259" key="2">
    <source>
        <dbReference type="Pfam" id="PF13559"/>
    </source>
</evidence>
<organism evidence="3 4">
    <name type="scientific">Conyzicola nivalis</name>
    <dbReference type="NCBI Taxonomy" id="1477021"/>
    <lineage>
        <taxon>Bacteria</taxon>
        <taxon>Bacillati</taxon>
        <taxon>Actinomycetota</taxon>
        <taxon>Actinomycetes</taxon>
        <taxon>Micrococcales</taxon>
        <taxon>Microbacteriaceae</taxon>
        <taxon>Conyzicola</taxon>
    </lineage>
</organism>
<name>A0A916SJG0_9MICO</name>
<dbReference type="EMBL" id="BMGB01000001">
    <property type="protein sequence ID" value="GGB03294.1"/>
    <property type="molecule type" value="Genomic_DNA"/>
</dbReference>
<sequence length="217" mass="22760">MIAAGFAGRTVPVDPDADQARQWLIDELAKPDYRAAQPTWFDLVSAAIGDWFASLRFGGVDGGPNLGALLVILAVVVALVVAFLVFGLPRFARKSGVTGDLFGDSDDRDSTAIRAAAEAAAAAGDFDLAVLEIFRSTARSLAERTVVTTSPGTTAHDFAQRAAVAFPDFADPLATAAVSFDGVRYLGRAGTRAEYEAMARLESGLRAARPLLQAVTA</sequence>
<evidence type="ECO:0000313" key="3">
    <source>
        <dbReference type="EMBL" id="GGB03294.1"/>
    </source>
</evidence>
<feature type="domain" description="Protein-glutamine gamma-glutamyltransferase-like C-terminal" evidence="2">
    <location>
        <begin position="134"/>
        <end position="200"/>
    </location>
</feature>
<proteinExistence type="predicted"/>
<gene>
    <name evidence="3" type="ORF">GCM10010979_17450</name>
</gene>
<keyword evidence="1" id="KW-0472">Membrane</keyword>
<dbReference type="InterPro" id="IPR025403">
    <property type="entry name" value="TgpA-like_C"/>
</dbReference>
<dbReference type="RefSeq" id="WP_188510246.1">
    <property type="nucleotide sequence ID" value="NZ_BMGB01000001.1"/>
</dbReference>
<keyword evidence="1" id="KW-0812">Transmembrane</keyword>
<keyword evidence="1" id="KW-1133">Transmembrane helix</keyword>
<keyword evidence="4" id="KW-1185">Reference proteome</keyword>
<accession>A0A916SJG0</accession>
<reference evidence="3" key="2">
    <citation type="submission" date="2020-09" db="EMBL/GenBank/DDBJ databases">
        <authorList>
            <person name="Sun Q."/>
            <person name="Zhou Y."/>
        </authorList>
    </citation>
    <scope>NUCLEOTIDE SEQUENCE</scope>
    <source>
        <strain evidence="3">CGMCC 1.12813</strain>
    </source>
</reference>
<evidence type="ECO:0000256" key="1">
    <source>
        <dbReference type="SAM" id="Phobius"/>
    </source>
</evidence>
<reference evidence="3" key="1">
    <citation type="journal article" date="2014" name="Int. J. Syst. Evol. Microbiol.">
        <title>Complete genome sequence of Corynebacterium casei LMG S-19264T (=DSM 44701T), isolated from a smear-ripened cheese.</title>
        <authorList>
            <consortium name="US DOE Joint Genome Institute (JGI-PGF)"/>
            <person name="Walter F."/>
            <person name="Albersmeier A."/>
            <person name="Kalinowski J."/>
            <person name="Ruckert C."/>
        </authorList>
    </citation>
    <scope>NUCLEOTIDE SEQUENCE</scope>
    <source>
        <strain evidence="3">CGMCC 1.12813</strain>
    </source>
</reference>